<comment type="caution">
    <text evidence="1">The sequence shown here is derived from an EMBL/GenBank/DDBJ whole genome shotgun (WGS) entry which is preliminary data.</text>
</comment>
<proteinExistence type="predicted"/>
<dbReference type="EMBL" id="MPDP01000270">
    <property type="protein sequence ID" value="KAK1462475.1"/>
    <property type="molecule type" value="Genomic_DNA"/>
</dbReference>
<accession>A0AAI9USU9</accession>
<evidence type="ECO:0000313" key="2">
    <source>
        <dbReference type="Proteomes" id="UP001239213"/>
    </source>
</evidence>
<dbReference type="Proteomes" id="UP001239213">
    <property type="component" value="Unassembled WGS sequence"/>
</dbReference>
<evidence type="ECO:0000313" key="1">
    <source>
        <dbReference type="EMBL" id="KAK1462475.1"/>
    </source>
</evidence>
<organism evidence="1 2">
    <name type="scientific">Colletotrichum cuscutae</name>
    <dbReference type="NCBI Taxonomy" id="1209917"/>
    <lineage>
        <taxon>Eukaryota</taxon>
        <taxon>Fungi</taxon>
        <taxon>Dikarya</taxon>
        <taxon>Ascomycota</taxon>
        <taxon>Pezizomycotina</taxon>
        <taxon>Sordariomycetes</taxon>
        <taxon>Hypocreomycetidae</taxon>
        <taxon>Glomerellales</taxon>
        <taxon>Glomerellaceae</taxon>
        <taxon>Colletotrichum</taxon>
        <taxon>Colletotrichum acutatum species complex</taxon>
    </lineage>
</organism>
<keyword evidence="2" id="KW-1185">Reference proteome</keyword>
<dbReference type="AlphaFoldDB" id="A0AAI9USU9"/>
<sequence length="23" mass="2509">MSWCMALGQGVRLDGMDRLTGNP</sequence>
<protein>
    <submittedName>
        <fullName evidence="1">Uncharacterized protein</fullName>
    </submittedName>
</protein>
<gene>
    <name evidence="1" type="ORF">CCUS01_08662</name>
</gene>
<reference evidence="1" key="1">
    <citation type="submission" date="2016-11" db="EMBL/GenBank/DDBJ databases">
        <title>The genome sequence of Colletotrichum cuscutae.</title>
        <authorList>
            <person name="Baroncelli R."/>
        </authorList>
    </citation>
    <scope>NUCLEOTIDE SEQUENCE</scope>
    <source>
        <strain evidence="1">IMI 304802</strain>
    </source>
</reference>
<name>A0AAI9USU9_9PEZI</name>